<organism evidence="2 3">
    <name type="scientific">Parachaetomium inaequale</name>
    <dbReference type="NCBI Taxonomy" id="2588326"/>
    <lineage>
        <taxon>Eukaryota</taxon>
        <taxon>Fungi</taxon>
        <taxon>Dikarya</taxon>
        <taxon>Ascomycota</taxon>
        <taxon>Pezizomycotina</taxon>
        <taxon>Sordariomycetes</taxon>
        <taxon>Sordariomycetidae</taxon>
        <taxon>Sordariales</taxon>
        <taxon>Chaetomiaceae</taxon>
        <taxon>Parachaetomium</taxon>
    </lineage>
</organism>
<feature type="region of interest" description="Disordered" evidence="1">
    <location>
        <begin position="579"/>
        <end position="598"/>
    </location>
</feature>
<reference evidence="3" key="1">
    <citation type="journal article" date="2023" name="Mol. Phylogenet. Evol.">
        <title>Genome-scale phylogeny and comparative genomics of the fungal order Sordariales.</title>
        <authorList>
            <person name="Hensen N."/>
            <person name="Bonometti L."/>
            <person name="Westerberg I."/>
            <person name="Brannstrom I.O."/>
            <person name="Guillou S."/>
            <person name="Cros-Aarteil S."/>
            <person name="Calhoun S."/>
            <person name="Haridas S."/>
            <person name="Kuo A."/>
            <person name="Mondo S."/>
            <person name="Pangilinan J."/>
            <person name="Riley R."/>
            <person name="LaButti K."/>
            <person name="Andreopoulos B."/>
            <person name="Lipzen A."/>
            <person name="Chen C."/>
            <person name="Yan M."/>
            <person name="Daum C."/>
            <person name="Ng V."/>
            <person name="Clum A."/>
            <person name="Steindorff A."/>
            <person name="Ohm R.A."/>
            <person name="Martin F."/>
            <person name="Silar P."/>
            <person name="Natvig D.O."/>
            <person name="Lalanne C."/>
            <person name="Gautier V."/>
            <person name="Ament-Velasquez S.L."/>
            <person name="Kruys A."/>
            <person name="Hutchinson M.I."/>
            <person name="Powell A.J."/>
            <person name="Barry K."/>
            <person name="Miller A.N."/>
            <person name="Grigoriev I.V."/>
            <person name="Debuchy R."/>
            <person name="Gladieux P."/>
            <person name="Hiltunen Thoren M."/>
            <person name="Johannesson H."/>
        </authorList>
    </citation>
    <scope>NUCLEOTIDE SEQUENCE [LARGE SCALE GENOMIC DNA]</scope>
    <source>
        <strain evidence="3">CBS 284.82</strain>
    </source>
</reference>
<feature type="compositionally biased region" description="Polar residues" evidence="1">
    <location>
        <begin position="20"/>
        <end position="42"/>
    </location>
</feature>
<proteinExistence type="predicted"/>
<feature type="compositionally biased region" description="Low complexity" evidence="1">
    <location>
        <begin position="487"/>
        <end position="504"/>
    </location>
</feature>
<protein>
    <submittedName>
        <fullName evidence="2">Uncharacterized protein</fullName>
    </submittedName>
</protein>
<name>A0AAN6PPQ7_9PEZI</name>
<feature type="compositionally biased region" description="Low complexity" evidence="1">
    <location>
        <begin position="49"/>
        <end position="86"/>
    </location>
</feature>
<dbReference type="EMBL" id="MU854337">
    <property type="protein sequence ID" value="KAK4042706.1"/>
    <property type="molecule type" value="Genomic_DNA"/>
</dbReference>
<feature type="compositionally biased region" description="Low complexity" evidence="1">
    <location>
        <begin position="772"/>
        <end position="787"/>
    </location>
</feature>
<evidence type="ECO:0000313" key="2">
    <source>
        <dbReference type="EMBL" id="KAK4042706.1"/>
    </source>
</evidence>
<feature type="compositionally biased region" description="Basic and acidic residues" evidence="1">
    <location>
        <begin position="690"/>
        <end position="702"/>
    </location>
</feature>
<comment type="caution">
    <text evidence="2">The sequence shown here is derived from an EMBL/GenBank/DDBJ whole genome shotgun (WGS) entry which is preliminary data.</text>
</comment>
<keyword evidence="3" id="KW-1185">Reference proteome</keyword>
<evidence type="ECO:0000256" key="1">
    <source>
        <dbReference type="SAM" id="MobiDB-lite"/>
    </source>
</evidence>
<feature type="compositionally biased region" description="Acidic residues" evidence="1">
    <location>
        <begin position="406"/>
        <end position="416"/>
    </location>
</feature>
<feature type="compositionally biased region" description="Low complexity" evidence="1">
    <location>
        <begin position="704"/>
        <end position="717"/>
    </location>
</feature>
<feature type="region of interest" description="Disordered" evidence="1">
    <location>
        <begin position="632"/>
        <end position="794"/>
    </location>
</feature>
<accession>A0AAN6PPQ7</accession>
<feature type="compositionally biased region" description="Polar residues" evidence="1">
    <location>
        <begin position="180"/>
        <end position="198"/>
    </location>
</feature>
<feature type="compositionally biased region" description="Basic and acidic residues" evidence="1">
    <location>
        <begin position="114"/>
        <end position="129"/>
    </location>
</feature>
<gene>
    <name evidence="2" type="ORF">C8A01DRAFT_13698</name>
</gene>
<dbReference type="Proteomes" id="UP001303115">
    <property type="component" value="Unassembled WGS sequence"/>
</dbReference>
<evidence type="ECO:0000313" key="3">
    <source>
        <dbReference type="Proteomes" id="UP001303115"/>
    </source>
</evidence>
<dbReference type="AlphaFoldDB" id="A0AAN6PPQ7"/>
<feature type="region of interest" description="Disordered" evidence="1">
    <location>
        <begin position="392"/>
        <end position="428"/>
    </location>
</feature>
<feature type="region of interest" description="Disordered" evidence="1">
    <location>
        <begin position="481"/>
        <end position="542"/>
    </location>
</feature>
<sequence>MNGPTGFDHLLNRPGDEVAYSQSRAAIPNRSPTRRTSISQSQRAHKYSDSQSSTSSFASSTNNNFGSHSRNPSYSTTASTPPSANSITGHFPSHYNFETTRESSSKMADMADSMEDREKRPRRPTERPQSHATRFANSAIELTEEDRAESPTDVAMPMIRRAPAMPSETSSAFHDAANAQRGSTSNTAGSQRGPQQAVPSAPIVPIVLSESLDAGRTALASTSAAGPSAAGPPARIFHATPGYHPAGGPALRLWQTLIDSAIPRLCPDVATLMREIDFHQERACKFMDDCIITRGLDIAKIPMRKSMSHVFGRNKNCTRCIPDYLWIWVCRKHYQRARYRNDHDYNIKMTQVVEMQVLRLEAWSNYNQDRGAPEDGVVVDWTLAVRRREQLRMNEESRKRKGSIKDEDEDDEEGDDSSPGPTATDSGLVPDWLLAMVGPGKSTIEIQEIIARIYRELQNHTLTHFPDIEILPNITGERVKPKHNRAKPGAGKKAAVAAKNVPQNKKQRANDVERRQGPAHPEGRFNFGLNGQGPAANAPFAGERFGYSNAPGYQAHYPSGGHHRSASWDTNSYNPFQAGSSGASYPQPSHGFGGYGQGPSHGTEYNGYLAAQVAQPAPPQNGYWTPDYDARLQQRQQQQQQQQQAAYSSAGYYQSGTHQGGPPPVSAAKHSRNLSTPVRPSPTMMGAGERPQESLRASRYEEQPAAAGYPAGSYPAPVLSQPSHRYRTYTGLPAPGSSSDNIPRASGYGVTPGGSAATPTRLPVRGGPPAPSSSSAAPPVPEGYEGYPPLPHRR</sequence>
<feature type="compositionally biased region" description="Low complexity" evidence="1">
    <location>
        <begin position="633"/>
        <end position="655"/>
    </location>
</feature>
<feature type="region of interest" description="Disordered" evidence="1">
    <location>
        <begin position="1"/>
        <end position="199"/>
    </location>
</feature>